<organism evidence="1 2">
    <name type="scientific">Virgisporangium aliadipatigenens</name>
    <dbReference type="NCBI Taxonomy" id="741659"/>
    <lineage>
        <taxon>Bacteria</taxon>
        <taxon>Bacillati</taxon>
        <taxon>Actinomycetota</taxon>
        <taxon>Actinomycetes</taxon>
        <taxon>Micromonosporales</taxon>
        <taxon>Micromonosporaceae</taxon>
        <taxon>Virgisporangium</taxon>
    </lineage>
</organism>
<dbReference type="Proteomes" id="UP000619260">
    <property type="component" value="Unassembled WGS sequence"/>
</dbReference>
<name>A0A8J4DMJ5_9ACTN</name>
<evidence type="ECO:0000313" key="2">
    <source>
        <dbReference type="Proteomes" id="UP000619260"/>
    </source>
</evidence>
<reference evidence="1" key="1">
    <citation type="submission" date="2021-01" db="EMBL/GenBank/DDBJ databases">
        <title>Whole genome shotgun sequence of Virgisporangium aliadipatigenens NBRC 105644.</title>
        <authorList>
            <person name="Komaki H."/>
            <person name="Tamura T."/>
        </authorList>
    </citation>
    <scope>NUCLEOTIDE SEQUENCE</scope>
    <source>
        <strain evidence="1">NBRC 105644</strain>
    </source>
</reference>
<sequence length="351" mass="38724">MAEFVSWTVDEVTEACLEALATGRVDGVPMEADPEDLATRLAYPDRLLPGAGEVDSGGRPFEQRYFAHGRQMTRDWDLVTAWLSREHLRAPWACDGIVIRAHLLDEPPVWADVAAELERHGYGCVPGPDEIGGLREYTVTASNVSASVTTGDHPRVPPGRLHTVHVHPVVVPRPDADRRGVVRNAMRALGRAGPDARADWLAERRLTAHGYAGVFHALRVLKQDQPARRDEWSALHTWFLERAREAGVFRPEEWTYHRAQDDTVPPGEISAACLAALPMTRAEAGALPRGWRDTAPDDARRARMTRALLRLAADGAPDAAGAEELRRWRDELRRLTPTGVSTSAAIPSPRA</sequence>
<dbReference type="AlphaFoldDB" id="A0A8J4DMJ5"/>
<dbReference type="EMBL" id="BOPF01000002">
    <property type="protein sequence ID" value="GIJ43449.1"/>
    <property type="molecule type" value="Genomic_DNA"/>
</dbReference>
<protein>
    <submittedName>
        <fullName evidence="1">Uncharacterized protein</fullName>
    </submittedName>
</protein>
<comment type="caution">
    <text evidence="1">The sequence shown here is derived from an EMBL/GenBank/DDBJ whole genome shotgun (WGS) entry which is preliminary data.</text>
</comment>
<gene>
    <name evidence="1" type="ORF">Val02_03350</name>
</gene>
<keyword evidence="2" id="KW-1185">Reference proteome</keyword>
<proteinExistence type="predicted"/>
<evidence type="ECO:0000313" key="1">
    <source>
        <dbReference type="EMBL" id="GIJ43449.1"/>
    </source>
</evidence>
<dbReference type="RefSeq" id="WP_203897026.1">
    <property type="nucleotide sequence ID" value="NZ_BOPF01000002.1"/>
</dbReference>
<accession>A0A8J4DMJ5</accession>